<dbReference type="CTD" id="40578"/>
<keyword evidence="4 11" id="KW-0227">DNA damage</keyword>
<comment type="caution">
    <text evidence="11">Lacks conserved residue(s) required for the propagation of feature annotation.</text>
</comment>
<evidence type="ECO:0000313" key="15">
    <source>
        <dbReference type="RefSeq" id="XP_018008017.1"/>
    </source>
</evidence>
<feature type="region of interest" description="Disordered" evidence="12">
    <location>
        <begin position="299"/>
        <end position="342"/>
    </location>
</feature>
<evidence type="ECO:0000256" key="8">
    <source>
        <dbReference type="ARBA" id="ARBA00023172"/>
    </source>
</evidence>
<keyword evidence="14" id="KW-1185">Reference proteome</keyword>
<feature type="domain" description="GIY-YIG" evidence="13">
    <location>
        <begin position="7"/>
        <end position="92"/>
    </location>
</feature>
<name>A0A8B7N2E4_HYAAZ</name>
<evidence type="ECO:0000256" key="5">
    <source>
        <dbReference type="ARBA" id="ARBA00022771"/>
    </source>
</evidence>
<reference evidence="15" key="1">
    <citation type="submission" date="2025-08" db="UniProtKB">
        <authorList>
            <consortium name="RefSeq"/>
        </authorList>
    </citation>
    <scope>IDENTIFICATION</scope>
    <source>
        <tissue evidence="15">Whole organism</tissue>
    </source>
</reference>
<keyword evidence="2" id="KW-0479">Metal-binding</keyword>
<dbReference type="InterPro" id="IPR050381">
    <property type="entry name" value="SLX1_endonuclease"/>
</dbReference>
<dbReference type="InterPro" id="IPR013083">
    <property type="entry name" value="Znf_RING/FYVE/PHD"/>
</dbReference>
<dbReference type="EC" id="3.1.-.-" evidence="11"/>
<keyword evidence="8 11" id="KW-0233">DNA recombination</keyword>
<feature type="region of interest" description="Disordered" evidence="12">
    <location>
        <begin position="236"/>
        <end position="260"/>
    </location>
</feature>
<protein>
    <recommendedName>
        <fullName evidence="11">Structure-specific endonuclease subunit SLX1 homolog</fullName>
        <ecNumber evidence="11">3.1.-.-</ecNumber>
    </recommendedName>
</protein>
<dbReference type="InterPro" id="IPR027520">
    <property type="entry name" value="Slx1"/>
</dbReference>
<dbReference type="AlphaFoldDB" id="A0A8B7N2E4"/>
<dbReference type="PANTHER" id="PTHR20208">
    <property type="entry name" value="STRUCTURE-SPECIFIC ENDONUCLEASE SUBUNIT SLX1"/>
    <property type="match status" value="1"/>
</dbReference>
<dbReference type="Proteomes" id="UP000694843">
    <property type="component" value="Unplaced"/>
</dbReference>
<evidence type="ECO:0000256" key="12">
    <source>
        <dbReference type="SAM" id="MobiDB-lite"/>
    </source>
</evidence>
<dbReference type="OrthoDB" id="24645at2759"/>
<keyword evidence="10 11" id="KW-0539">Nucleus</keyword>
<dbReference type="FunFam" id="3.40.1440.10:FF:000008">
    <property type="entry name" value="Structure-specific endonuclease subunit SLX1 homolog"/>
    <property type="match status" value="1"/>
</dbReference>
<evidence type="ECO:0000256" key="6">
    <source>
        <dbReference type="ARBA" id="ARBA00022801"/>
    </source>
</evidence>
<dbReference type="GO" id="GO:0008821">
    <property type="term" value="F:crossover junction DNA endonuclease activity"/>
    <property type="evidence" value="ECO:0007669"/>
    <property type="project" value="TreeGrafter"/>
</dbReference>
<evidence type="ECO:0000256" key="11">
    <source>
        <dbReference type="HAMAP-Rule" id="MF_03100"/>
    </source>
</evidence>
<dbReference type="RefSeq" id="XP_018008017.1">
    <property type="nucleotide sequence ID" value="XM_018152528.2"/>
</dbReference>
<organism evidence="14 15">
    <name type="scientific">Hyalella azteca</name>
    <name type="common">Amphipod</name>
    <dbReference type="NCBI Taxonomy" id="294128"/>
    <lineage>
        <taxon>Eukaryota</taxon>
        <taxon>Metazoa</taxon>
        <taxon>Ecdysozoa</taxon>
        <taxon>Arthropoda</taxon>
        <taxon>Crustacea</taxon>
        <taxon>Multicrustacea</taxon>
        <taxon>Malacostraca</taxon>
        <taxon>Eumalacostraca</taxon>
        <taxon>Peracarida</taxon>
        <taxon>Amphipoda</taxon>
        <taxon>Senticaudata</taxon>
        <taxon>Talitrida</taxon>
        <taxon>Talitroidea</taxon>
        <taxon>Hyalellidae</taxon>
        <taxon>Hyalella</taxon>
    </lineage>
</organism>
<keyword evidence="7" id="KW-0862">Zinc</keyword>
<evidence type="ECO:0000256" key="1">
    <source>
        <dbReference type="ARBA" id="ARBA00022722"/>
    </source>
</evidence>
<gene>
    <name evidence="15" type="primary">LOC108665737</name>
</gene>
<dbReference type="CDD" id="cd10455">
    <property type="entry name" value="GIY-YIG_SLX1"/>
    <property type="match status" value="1"/>
</dbReference>
<feature type="compositionally biased region" description="Acidic residues" evidence="12">
    <location>
        <begin position="316"/>
        <end position="333"/>
    </location>
</feature>
<comment type="function">
    <text evidence="11">Catalytic subunit of a heterodimeric structure-specific endonuclease that resolves DNA secondary structures generated during DNA repair and recombination. Has endonuclease activity towards branched DNA substrates, introducing single-strand cuts in duplex DNA close to junctions with ss-DNA.</text>
</comment>
<evidence type="ECO:0000256" key="2">
    <source>
        <dbReference type="ARBA" id="ARBA00022723"/>
    </source>
</evidence>
<evidence type="ECO:0000256" key="7">
    <source>
        <dbReference type="ARBA" id="ARBA00022833"/>
    </source>
</evidence>
<dbReference type="HAMAP" id="MF_03100">
    <property type="entry name" value="Endonuc_su_Slx1"/>
    <property type="match status" value="1"/>
</dbReference>
<dbReference type="InterPro" id="IPR000305">
    <property type="entry name" value="GIY-YIG_endonuc"/>
</dbReference>
<evidence type="ECO:0000313" key="14">
    <source>
        <dbReference type="Proteomes" id="UP000694843"/>
    </source>
</evidence>
<comment type="subcellular location">
    <subcellularLocation>
        <location evidence="11">Nucleus</location>
    </subcellularLocation>
</comment>
<evidence type="ECO:0000256" key="4">
    <source>
        <dbReference type="ARBA" id="ARBA00022763"/>
    </source>
</evidence>
<evidence type="ECO:0000259" key="13">
    <source>
        <dbReference type="PROSITE" id="PS50164"/>
    </source>
</evidence>
<dbReference type="KEGG" id="hazt:108665737"/>
<dbReference type="GO" id="GO:0008270">
    <property type="term" value="F:zinc ion binding"/>
    <property type="evidence" value="ECO:0007669"/>
    <property type="project" value="UniProtKB-KW"/>
</dbReference>
<dbReference type="PROSITE" id="PS50164">
    <property type="entry name" value="GIY_YIG"/>
    <property type="match status" value="1"/>
</dbReference>
<dbReference type="InterPro" id="IPR035901">
    <property type="entry name" value="GIY-YIG_endonuc_sf"/>
</dbReference>
<keyword evidence="6 11" id="KW-0378">Hydrolase</keyword>
<keyword evidence="1 11" id="KW-0540">Nuclease</keyword>
<comment type="cofactor">
    <cofactor evidence="11">
        <name>a divalent metal cation</name>
        <dbReference type="ChEBI" id="CHEBI:60240"/>
    </cofactor>
</comment>
<sequence>MTQSKDGFYGVYLLVSENPRFSGRTYIGFTVDPHRRLRQHNRGSHAGGAWRTSHKGPWSMVLVTHGFPNEVSALRVEWAWQHPEASRRLRGVPRKKASESRLAYSVRLLGCLLQTPPWCALPLTVTWLEQRYYIPFTQDLHPPPHMVVRTCDISELKKSKRLPADEGADGGPAICGLCNDSMDVLDRIRCTHDDCYLVSHPLCLGRLLLLQETVRRHPTQSLPTWIQLNTEDSRHALTSSQRGSKNLSTGSQLKKSSQPTTSLDVSVVAPLIPVDGTCPRCKGYILWGELVRPLSVACASSRGGDRGKGVWVAHEEENEERESDLTDDDEDEDHWTNLLTQK</sequence>
<dbReference type="Gene3D" id="3.40.1440.10">
    <property type="entry name" value="GIY-YIG endonuclease"/>
    <property type="match status" value="1"/>
</dbReference>
<dbReference type="GO" id="GO:0000724">
    <property type="term" value="P:double-strand break repair via homologous recombination"/>
    <property type="evidence" value="ECO:0007669"/>
    <property type="project" value="TreeGrafter"/>
</dbReference>
<proteinExistence type="inferred from homology"/>
<dbReference type="GeneID" id="108665737"/>
<keyword evidence="5" id="KW-0863">Zinc-finger</keyword>
<dbReference type="GO" id="GO:0017108">
    <property type="term" value="F:5'-flap endonuclease activity"/>
    <property type="evidence" value="ECO:0007669"/>
    <property type="project" value="InterPro"/>
</dbReference>
<dbReference type="PANTHER" id="PTHR20208:SF10">
    <property type="entry name" value="STRUCTURE-SPECIFIC ENDONUCLEASE SUBUNIT SLX1"/>
    <property type="match status" value="1"/>
</dbReference>
<dbReference type="Gene3D" id="3.30.40.10">
    <property type="entry name" value="Zinc/RING finger domain, C3HC4 (zinc finger)"/>
    <property type="match status" value="1"/>
</dbReference>
<comment type="similarity">
    <text evidence="11">Belongs to the SLX1 family.</text>
</comment>
<keyword evidence="9 11" id="KW-0234">DNA repair</keyword>
<evidence type="ECO:0000256" key="10">
    <source>
        <dbReference type="ARBA" id="ARBA00023242"/>
    </source>
</evidence>
<evidence type="ECO:0000256" key="3">
    <source>
        <dbReference type="ARBA" id="ARBA00022759"/>
    </source>
</evidence>
<keyword evidence="3 11" id="KW-0255">Endonuclease</keyword>
<comment type="subunit">
    <text evidence="11">Forms a heterodimer with a member of the SLX4 family.</text>
</comment>
<dbReference type="SUPFAM" id="SSF82771">
    <property type="entry name" value="GIY-YIG endonuclease"/>
    <property type="match status" value="1"/>
</dbReference>
<evidence type="ECO:0000256" key="9">
    <source>
        <dbReference type="ARBA" id="ARBA00023204"/>
    </source>
</evidence>
<accession>A0A8B7N2E4</accession>
<dbReference type="Pfam" id="PF01541">
    <property type="entry name" value="GIY-YIG"/>
    <property type="match status" value="1"/>
</dbReference>
<dbReference type="GO" id="GO:0033557">
    <property type="term" value="C:Slx1-Slx4 complex"/>
    <property type="evidence" value="ECO:0007669"/>
    <property type="project" value="UniProtKB-UniRule"/>
</dbReference>